<protein>
    <submittedName>
        <fullName evidence="1">Uncharacterized protein</fullName>
    </submittedName>
</protein>
<keyword evidence="2" id="KW-1185">Reference proteome</keyword>
<dbReference type="Proteomes" id="UP001054837">
    <property type="component" value="Unassembled WGS sequence"/>
</dbReference>
<organism evidence="1 2">
    <name type="scientific">Caerostris darwini</name>
    <dbReference type="NCBI Taxonomy" id="1538125"/>
    <lineage>
        <taxon>Eukaryota</taxon>
        <taxon>Metazoa</taxon>
        <taxon>Ecdysozoa</taxon>
        <taxon>Arthropoda</taxon>
        <taxon>Chelicerata</taxon>
        <taxon>Arachnida</taxon>
        <taxon>Araneae</taxon>
        <taxon>Araneomorphae</taxon>
        <taxon>Entelegynae</taxon>
        <taxon>Araneoidea</taxon>
        <taxon>Araneidae</taxon>
        <taxon>Caerostris</taxon>
    </lineage>
</organism>
<dbReference type="EMBL" id="BPLQ01008268">
    <property type="protein sequence ID" value="GIY36282.1"/>
    <property type="molecule type" value="Genomic_DNA"/>
</dbReference>
<reference evidence="1 2" key="1">
    <citation type="submission" date="2021-06" db="EMBL/GenBank/DDBJ databases">
        <title>Caerostris darwini draft genome.</title>
        <authorList>
            <person name="Kono N."/>
            <person name="Arakawa K."/>
        </authorList>
    </citation>
    <scope>NUCLEOTIDE SEQUENCE [LARGE SCALE GENOMIC DNA]</scope>
</reference>
<name>A0AAV4SUQ5_9ARAC</name>
<comment type="caution">
    <text evidence="1">The sequence shown here is derived from an EMBL/GenBank/DDBJ whole genome shotgun (WGS) entry which is preliminary data.</text>
</comment>
<dbReference type="AlphaFoldDB" id="A0AAV4SUQ5"/>
<evidence type="ECO:0000313" key="1">
    <source>
        <dbReference type="EMBL" id="GIY36282.1"/>
    </source>
</evidence>
<gene>
    <name evidence="1" type="ORF">CDAR_556111</name>
</gene>
<sequence length="66" mass="7556">MEQYASPHVFDPSRGPIFHPLMVLPCHNCRAKILKCWLLRGPIGKSIRITMQVVPKLGGPLDWLEY</sequence>
<evidence type="ECO:0000313" key="2">
    <source>
        <dbReference type="Proteomes" id="UP001054837"/>
    </source>
</evidence>
<accession>A0AAV4SUQ5</accession>
<proteinExistence type="predicted"/>